<evidence type="ECO:0000256" key="1">
    <source>
        <dbReference type="SAM" id="Phobius"/>
    </source>
</evidence>
<dbReference type="GO" id="GO:0000156">
    <property type="term" value="F:phosphorelay response regulator activity"/>
    <property type="evidence" value="ECO:0007669"/>
    <property type="project" value="InterPro"/>
</dbReference>
<reference evidence="3" key="1">
    <citation type="submission" date="2020-04" db="EMBL/GenBank/DDBJ databases">
        <title>A desert anoxygenic phototrophic bacterium fixes CO2 using RubisCO under aerobic conditions.</title>
        <authorList>
            <person name="Tang K."/>
        </authorList>
    </citation>
    <scope>NUCLEOTIDE SEQUENCE [LARGE SCALE GENOMIC DNA]</scope>
    <source>
        <strain evidence="3">MIMtkB3</strain>
    </source>
</reference>
<feature type="domain" description="HTH LytTR-type" evidence="2">
    <location>
        <begin position="211"/>
        <end position="304"/>
    </location>
</feature>
<dbReference type="PROSITE" id="PS50930">
    <property type="entry name" value="HTH_LYTTR"/>
    <property type="match status" value="1"/>
</dbReference>
<dbReference type="Proteomes" id="UP000501891">
    <property type="component" value="Chromosome"/>
</dbReference>
<dbReference type="AlphaFoldDB" id="A0A858RA83"/>
<dbReference type="InterPro" id="IPR046947">
    <property type="entry name" value="LytR-like"/>
</dbReference>
<gene>
    <name evidence="3" type="ORF">HHL28_17260</name>
</gene>
<dbReference type="KEGG" id="acru:HHL28_17260"/>
<dbReference type="PANTHER" id="PTHR37299">
    <property type="entry name" value="TRANSCRIPTIONAL REGULATOR-RELATED"/>
    <property type="match status" value="1"/>
</dbReference>
<feature type="transmembrane region" description="Helical" evidence="1">
    <location>
        <begin position="114"/>
        <end position="137"/>
    </location>
</feature>
<dbReference type="Pfam" id="PF04397">
    <property type="entry name" value="LytTR"/>
    <property type="match status" value="1"/>
</dbReference>
<evidence type="ECO:0000313" key="4">
    <source>
        <dbReference type="Proteomes" id="UP000501891"/>
    </source>
</evidence>
<dbReference type="InterPro" id="IPR007492">
    <property type="entry name" value="LytTR_DNA-bd_dom"/>
</dbReference>
<proteinExistence type="predicted"/>
<evidence type="ECO:0000259" key="2">
    <source>
        <dbReference type="PROSITE" id="PS50930"/>
    </source>
</evidence>
<dbReference type="SMART" id="SM00850">
    <property type="entry name" value="LytTR"/>
    <property type="match status" value="1"/>
</dbReference>
<dbReference type="Gene3D" id="2.40.50.1020">
    <property type="entry name" value="LytTr DNA-binding domain"/>
    <property type="match status" value="1"/>
</dbReference>
<feature type="transmembrane region" description="Helical" evidence="1">
    <location>
        <begin position="33"/>
        <end position="51"/>
    </location>
</feature>
<name>A0A858RA83_9PROT</name>
<keyword evidence="1" id="KW-0812">Transmembrane</keyword>
<accession>A0A858RA83</accession>
<dbReference type="PANTHER" id="PTHR37299:SF1">
    <property type="entry name" value="STAGE 0 SPORULATION PROTEIN A HOMOLOG"/>
    <property type="match status" value="1"/>
</dbReference>
<keyword evidence="1" id="KW-0472">Membrane</keyword>
<dbReference type="GO" id="GO:0003677">
    <property type="term" value="F:DNA binding"/>
    <property type="evidence" value="ECO:0007669"/>
    <property type="project" value="InterPro"/>
</dbReference>
<dbReference type="InterPro" id="IPR012379">
    <property type="entry name" value="LytTR_MHYE"/>
</dbReference>
<protein>
    <submittedName>
        <fullName evidence="3">LytTR family transcriptional regulator</fullName>
    </submittedName>
</protein>
<organism evidence="3 4">
    <name type="scientific">Aerophototrophica crusticola</name>
    <dbReference type="NCBI Taxonomy" id="1709002"/>
    <lineage>
        <taxon>Bacteria</taxon>
        <taxon>Pseudomonadati</taxon>
        <taxon>Pseudomonadota</taxon>
        <taxon>Alphaproteobacteria</taxon>
        <taxon>Rhodospirillales</taxon>
        <taxon>Rhodospirillaceae</taxon>
        <taxon>Aerophototrophica</taxon>
    </lineage>
</organism>
<sequence>MRIWFFFFCGTGGGDVAATGNGGAGQGLLGSRLGWGAFMLAWAALLGASYIRDLLTFTLEAGKEANPVPFWHYATWEATSRVGWIIAFPLMLLAFSRLRPARVGWPRAVAGHALALVAASLLHVSAMVGLRALLHAAAGQGYGPFPLRPAHEFQKDVLAYAVALGMAWLMARAFPARPAPVEQPVPAPAPDPVPAADLVFPIRERWGSKDVPASTVLRAEAAGNHVELTTAEGRYLHRTTLLKLEQELGPLGFVRVHRGHLLNRAAVIAVQPAPGGDALAILSNGDEVPVSRHYRAALGEGAGVG</sequence>
<dbReference type="EMBL" id="CP051775">
    <property type="protein sequence ID" value="QJE74579.1"/>
    <property type="molecule type" value="Genomic_DNA"/>
</dbReference>
<keyword evidence="4" id="KW-1185">Reference proteome</keyword>
<evidence type="ECO:0000313" key="3">
    <source>
        <dbReference type="EMBL" id="QJE74579.1"/>
    </source>
</evidence>
<keyword evidence="1" id="KW-1133">Transmembrane helix</keyword>
<dbReference type="PIRSF" id="PIRSF031767">
    <property type="entry name" value="MHYE_LytTR"/>
    <property type="match status" value="1"/>
</dbReference>
<feature type="transmembrane region" description="Helical" evidence="1">
    <location>
        <begin position="71"/>
        <end position="93"/>
    </location>
</feature>